<keyword evidence="4" id="KW-0251">Elongation factor</keyword>
<dbReference type="GO" id="GO:0045901">
    <property type="term" value="P:positive regulation of translational elongation"/>
    <property type="evidence" value="ECO:0007669"/>
    <property type="project" value="UniProtKB-UniRule"/>
</dbReference>
<organism evidence="10 11">
    <name type="scientific">Aspergillus wentii DTO 134E9</name>
    <dbReference type="NCBI Taxonomy" id="1073089"/>
    <lineage>
        <taxon>Eukaryota</taxon>
        <taxon>Fungi</taxon>
        <taxon>Dikarya</taxon>
        <taxon>Ascomycota</taxon>
        <taxon>Pezizomycotina</taxon>
        <taxon>Eurotiomycetes</taxon>
        <taxon>Eurotiomycetidae</taxon>
        <taxon>Eurotiales</taxon>
        <taxon>Aspergillaceae</taxon>
        <taxon>Aspergillus</taxon>
        <taxon>Aspergillus subgen. Cremei</taxon>
    </lineage>
</organism>
<gene>
    <name evidence="10" type="ORF">ASPWEDRAFT_46160</name>
</gene>
<dbReference type="InterPro" id="IPR020189">
    <property type="entry name" value="IF5A_C"/>
</dbReference>
<dbReference type="AlphaFoldDB" id="A0A1L9R6K5"/>
<dbReference type="InterPro" id="IPR001884">
    <property type="entry name" value="IF5A-like"/>
</dbReference>
<dbReference type="VEuPathDB" id="FungiDB:ASPWEDRAFT_46160"/>
<dbReference type="GO" id="GO:0005737">
    <property type="term" value="C:cytoplasm"/>
    <property type="evidence" value="ECO:0007669"/>
    <property type="project" value="UniProtKB-SubCell"/>
</dbReference>
<evidence type="ECO:0000256" key="5">
    <source>
        <dbReference type="ARBA" id="ARBA00022884"/>
    </source>
</evidence>
<dbReference type="InterPro" id="IPR014722">
    <property type="entry name" value="Rib_uL2_dom2"/>
</dbReference>
<comment type="function">
    <text evidence="8">Translation factor that promotes translation elongation and termination, particularly upon ribosome stalling at specific amino acid sequence contexts. Binds between the exit (E) and peptidyl (P) site of the ribosome and promotes rescue of stalled ribosome: specifically required for efficient translation of polyproline-containing peptides as well as other motifs that stall the ribosome. Acts as ribosome quality control (RQC) cofactor by joining the RQC complex to facilitate peptidyl transfer during CAT tailing step.</text>
</comment>
<keyword evidence="6 8" id="KW-0648">Protein biosynthesis</keyword>
<dbReference type="NCBIfam" id="TIGR00037">
    <property type="entry name" value="eIF_5A"/>
    <property type="match status" value="1"/>
</dbReference>
<dbReference type="InterPro" id="IPR048670">
    <property type="entry name" value="IF5A-like_N"/>
</dbReference>
<comment type="PTM">
    <text evidence="8">eIF-5A seems to be the only eukaryotic protein to have a hypusine residue which is a post-translational modification of a lysine by the addition of a butylamino group.</text>
</comment>
<evidence type="ECO:0000256" key="8">
    <source>
        <dbReference type="RuleBase" id="RU362005"/>
    </source>
</evidence>
<proteinExistence type="inferred from homology"/>
<comment type="subcellular location">
    <subcellularLocation>
        <location evidence="1">Cytoplasm</location>
    </subcellularLocation>
</comment>
<keyword evidence="7 8" id="KW-0385">Hypusine</keyword>
<dbReference type="GO" id="GO:0045905">
    <property type="term" value="P:positive regulation of translational termination"/>
    <property type="evidence" value="ECO:0007669"/>
    <property type="project" value="UniProtKB-UniRule"/>
</dbReference>
<dbReference type="SUPFAM" id="SSF50249">
    <property type="entry name" value="Nucleic acid-binding proteins"/>
    <property type="match status" value="1"/>
</dbReference>
<accession>A0A1L9R6K5</accession>
<keyword evidence="11" id="KW-1185">Reference proteome</keyword>
<evidence type="ECO:0000256" key="3">
    <source>
        <dbReference type="ARBA" id="ARBA00022490"/>
    </source>
</evidence>
<evidence type="ECO:0000256" key="7">
    <source>
        <dbReference type="ARBA" id="ARBA00023071"/>
    </source>
</evidence>
<dbReference type="Pfam" id="PF21485">
    <property type="entry name" value="IF5A-like_N"/>
    <property type="match status" value="1"/>
</dbReference>
<dbReference type="GO" id="GO:0003746">
    <property type="term" value="F:translation elongation factor activity"/>
    <property type="evidence" value="ECO:0007669"/>
    <property type="project" value="UniProtKB-UniRule"/>
</dbReference>
<dbReference type="GO" id="GO:0043022">
    <property type="term" value="F:ribosome binding"/>
    <property type="evidence" value="ECO:0007669"/>
    <property type="project" value="UniProtKB-UniRule"/>
</dbReference>
<dbReference type="OrthoDB" id="9975114at2759"/>
<dbReference type="EMBL" id="KV878217">
    <property type="protein sequence ID" value="OJJ30555.1"/>
    <property type="molecule type" value="Genomic_DNA"/>
</dbReference>
<dbReference type="InterPro" id="IPR012340">
    <property type="entry name" value="NA-bd_OB-fold"/>
</dbReference>
<evidence type="ECO:0000256" key="1">
    <source>
        <dbReference type="ARBA" id="ARBA00004496"/>
    </source>
</evidence>
<name>A0A1L9R6K5_ASPWE</name>
<dbReference type="STRING" id="1073089.A0A1L9R6K5"/>
<dbReference type="InterPro" id="IPR008991">
    <property type="entry name" value="Translation_prot_SH3-like_sf"/>
</dbReference>
<dbReference type="Pfam" id="PF01287">
    <property type="entry name" value="eIF-5a"/>
    <property type="match status" value="1"/>
</dbReference>
<protein>
    <recommendedName>
        <fullName evidence="8">Eukaryotic translation initiation factor 5A</fullName>
        <shortName evidence="8">eIF-5A</shortName>
    </recommendedName>
</protein>
<evidence type="ECO:0000256" key="2">
    <source>
        <dbReference type="ARBA" id="ARBA00006016"/>
    </source>
</evidence>
<dbReference type="SUPFAM" id="SSF50104">
    <property type="entry name" value="Translation proteins SH3-like domain"/>
    <property type="match status" value="1"/>
</dbReference>
<keyword evidence="3" id="KW-0963">Cytoplasm</keyword>
<sequence>MSDIESFDGDALTSQCVASDLRKSGHVVIKGRPCKIVDISTSRTGKHGHTKSHVVGIDIFTGKKYEDIVASSQSVDVPIVHRNEYSLDGAEDGYLVLKDADGNSKTDVPMPEHELGNAVSDYLESGDACTITVVGAMNEQACVGIKDA</sequence>
<dbReference type="RefSeq" id="XP_040684232.1">
    <property type="nucleotide sequence ID" value="XM_040836709.1"/>
</dbReference>
<evidence type="ECO:0000256" key="4">
    <source>
        <dbReference type="ARBA" id="ARBA00022768"/>
    </source>
</evidence>
<dbReference type="GO" id="GO:0003723">
    <property type="term" value="F:RNA binding"/>
    <property type="evidence" value="ECO:0007669"/>
    <property type="project" value="UniProtKB-KW"/>
</dbReference>
<comment type="similarity">
    <text evidence="2 8">Belongs to the eIF-5A family.</text>
</comment>
<evidence type="ECO:0000313" key="10">
    <source>
        <dbReference type="EMBL" id="OJJ30555.1"/>
    </source>
</evidence>
<dbReference type="PIRSF" id="PIRSF003025">
    <property type="entry name" value="eIF5A"/>
    <property type="match status" value="1"/>
</dbReference>
<evidence type="ECO:0000259" key="9">
    <source>
        <dbReference type="SMART" id="SM01376"/>
    </source>
</evidence>
<dbReference type="Gene3D" id="2.30.30.30">
    <property type="match status" value="1"/>
</dbReference>
<reference evidence="11" key="1">
    <citation type="journal article" date="2017" name="Genome Biol.">
        <title>Comparative genomics reveals high biological diversity and specific adaptations in the industrially and medically important fungal genus Aspergillus.</title>
        <authorList>
            <person name="de Vries R.P."/>
            <person name="Riley R."/>
            <person name="Wiebenga A."/>
            <person name="Aguilar-Osorio G."/>
            <person name="Amillis S."/>
            <person name="Uchima C.A."/>
            <person name="Anderluh G."/>
            <person name="Asadollahi M."/>
            <person name="Askin M."/>
            <person name="Barry K."/>
            <person name="Battaglia E."/>
            <person name="Bayram O."/>
            <person name="Benocci T."/>
            <person name="Braus-Stromeyer S.A."/>
            <person name="Caldana C."/>
            <person name="Canovas D."/>
            <person name="Cerqueira G.C."/>
            <person name="Chen F."/>
            <person name="Chen W."/>
            <person name="Choi C."/>
            <person name="Clum A."/>
            <person name="Dos Santos R.A."/>
            <person name="Damasio A.R."/>
            <person name="Diallinas G."/>
            <person name="Emri T."/>
            <person name="Fekete E."/>
            <person name="Flipphi M."/>
            <person name="Freyberg S."/>
            <person name="Gallo A."/>
            <person name="Gournas C."/>
            <person name="Habgood R."/>
            <person name="Hainaut M."/>
            <person name="Harispe M.L."/>
            <person name="Henrissat B."/>
            <person name="Hilden K.S."/>
            <person name="Hope R."/>
            <person name="Hossain A."/>
            <person name="Karabika E."/>
            <person name="Karaffa L."/>
            <person name="Karanyi Z."/>
            <person name="Krasevec N."/>
            <person name="Kuo A."/>
            <person name="Kusch H."/>
            <person name="LaButti K."/>
            <person name="Lagendijk E.L."/>
            <person name="Lapidus A."/>
            <person name="Levasseur A."/>
            <person name="Lindquist E."/>
            <person name="Lipzen A."/>
            <person name="Logrieco A.F."/>
            <person name="MacCabe A."/>
            <person name="Maekelae M.R."/>
            <person name="Malavazi I."/>
            <person name="Melin P."/>
            <person name="Meyer V."/>
            <person name="Mielnichuk N."/>
            <person name="Miskei M."/>
            <person name="Molnar A.P."/>
            <person name="Mule G."/>
            <person name="Ngan C.Y."/>
            <person name="Orejas M."/>
            <person name="Orosz E."/>
            <person name="Ouedraogo J.P."/>
            <person name="Overkamp K.M."/>
            <person name="Park H.-S."/>
            <person name="Perrone G."/>
            <person name="Piumi F."/>
            <person name="Punt P.J."/>
            <person name="Ram A.F."/>
            <person name="Ramon A."/>
            <person name="Rauscher S."/>
            <person name="Record E."/>
            <person name="Riano-Pachon D.M."/>
            <person name="Robert V."/>
            <person name="Roehrig J."/>
            <person name="Ruller R."/>
            <person name="Salamov A."/>
            <person name="Salih N.S."/>
            <person name="Samson R.A."/>
            <person name="Sandor E."/>
            <person name="Sanguinetti M."/>
            <person name="Schuetze T."/>
            <person name="Sepcic K."/>
            <person name="Shelest E."/>
            <person name="Sherlock G."/>
            <person name="Sophianopoulou V."/>
            <person name="Squina F.M."/>
            <person name="Sun H."/>
            <person name="Susca A."/>
            <person name="Todd R.B."/>
            <person name="Tsang A."/>
            <person name="Unkles S.E."/>
            <person name="van de Wiele N."/>
            <person name="van Rossen-Uffink D."/>
            <person name="Oliveira J.V."/>
            <person name="Vesth T.C."/>
            <person name="Visser J."/>
            <person name="Yu J.-H."/>
            <person name="Zhou M."/>
            <person name="Andersen M.R."/>
            <person name="Archer D.B."/>
            <person name="Baker S.E."/>
            <person name="Benoit I."/>
            <person name="Brakhage A.A."/>
            <person name="Braus G.H."/>
            <person name="Fischer R."/>
            <person name="Frisvad J.C."/>
            <person name="Goldman G.H."/>
            <person name="Houbraken J."/>
            <person name="Oakley B."/>
            <person name="Pocsi I."/>
            <person name="Scazzocchio C."/>
            <person name="Seiboth B."/>
            <person name="vanKuyk P.A."/>
            <person name="Wortman J."/>
            <person name="Dyer P.S."/>
            <person name="Grigoriev I.V."/>
        </authorList>
    </citation>
    <scope>NUCLEOTIDE SEQUENCE [LARGE SCALE GENOMIC DNA]</scope>
    <source>
        <strain evidence="11">DTO 134E9</strain>
    </source>
</reference>
<dbReference type="GeneID" id="63752557"/>
<evidence type="ECO:0000313" key="11">
    <source>
        <dbReference type="Proteomes" id="UP000184383"/>
    </source>
</evidence>
<evidence type="ECO:0000256" key="6">
    <source>
        <dbReference type="ARBA" id="ARBA00022917"/>
    </source>
</evidence>
<feature type="domain" description="Translation initiation factor 5A C-terminal" evidence="9">
    <location>
        <begin position="79"/>
        <end position="146"/>
    </location>
</feature>
<dbReference type="FunFam" id="2.30.30.30:FF:000007">
    <property type="entry name" value="Eukaryotic translation initiation factor 5A"/>
    <property type="match status" value="1"/>
</dbReference>
<dbReference type="SMART" id="SM01376">
    <property type="entry name" value="eIF-5a"/>
    <property type="match status" value="1"/>
</dbReference>
<dbReference type="PANTHER" id="PTHR11673">
    <property type="entry name" value="TRANSLATION INITIATION FACTOR 5A FAMILY MEMBER"/>
    <property type="match status" value="1"/>
</dbReference>
<dbReference type="Gene3D" id="2.40.50.140">
    <property type="entry name" value="Nucleic acid-binding proteins"/>
    <property type="match status" value="1"/>
</dbReference>
<keyword evidence="5" id="KW-0694">RNA-binding</keyword>
<dbReference type="Proteomes" id="UP000184383">
    <property type="component" value="Unassembled WGS sequence"/>
</dbReference>